<keyword evidence="1" id="KW-0472">Membrane</keyword>
<keyword evidence="1" id="KW-1133">Transmembrane helix</keyword>
<evidence type="ECO:0000313" key="2">
    <source>
        <dbReference type="EMBL" id="CAA9368950.1"/>
    </source>
</evidence>
<name>A0A6J4MVX5_9CYAN</name>
<proteinExistence type="predicted"/>
<feature type="transmembrane region" description="Helical" evidence="1">
    <location>
        <begin position="56"/>
        <end position="76"/>
    </location>
</feature>
<gene>
    <name evidence="2" type="ORF">AVDCRST_MAG94-3980</name>
</gene>
<accession>A0A6J4MVX5</accession>
<reference evidence="2" key="1">
    <citation type="submission" date="2020-02" db="EMBL/GenBank/DDBJ databases">
        <authorList>
            <person name="Meier V. D."/>
        </authorList>
    </citation>
    <scope>NUCLEOTIDE SEQUENCE</scope>
    <source>
        <strain evidence="2">AVDCRST_MAG94</strain>
    </source>
</reference>
<dbReference type="EMBL" id="CADCTY010001384">
    <property type="protein sequence ID" value="CAA9368950.1"/>
    <property type="molecule type" value="Genomic_DNA"/>
</dbReference>
<keyword evidence="1" id="KW-0812">Transmembrane</keyword>
<feature type="non-terminal residue" evidence="2">
    <location>
        <position position="1"/>
    </location>
</feature>
<evidence type="ECO:0000256" key="1">
    <source>
        <dbReference type="SAM" id="Phobius"/>
    </source>
</evidence>
<sequence length="81" mass="9472">WLYFSHSLSSTTIYLFFFLCLYRVLLRPCCLRRPNSGSRGRGGEAIDQPPPPAHVFISRFLLCVLCLLCLNYCCLLERERR</sequence>
<organism evidence="2">
    <name type="scientific">uncultured Leptolyngbya sp</name>
    <dbReference type="NCBI Taxonomy" id="332963"/>
    <lineage>
        <taxon>Bacteria</taxon>
        <taxon>Bacillati</taxon>
        <taxon>Cyanobacteriota</taxon>
        <taxon>Cyanophyceae</taxon>
        <taxon>Leptolyngbyales</taxon>
        <taxon>Leptolyngbyaceae</taxon>
        <taxon>Leptolyngbya group</taxon>
        <taxon>Leptolyngbya</taxon>
        <taxon>environmental samples</taxon>
    </lineage>
</organism>
<protein>
    <submittedName>
        <fullName evidence="2">Uncharacterized protein</fullName>
    </submittedName>
</protein>
<feature type="non-terminal residue" evidence="2">
    <location>
        <position position="81"/>
    </location>
</feature>
<dbReference type="AlphaFoldDB" id="A0A6J4MVX5"/>